<keyword evidence="5 9" id="KW-0630">Potassium</keyword>
<evidence type="ECO:0000256" key="4">
    <source>
        <dbReference type="ARBA" id="ARBA00022692"/>
    </source>
</evidence>
<feature type="transmembrane region" description="Helical" evidence="9">
    <location>
        <begin position="569"/>
        <end position="593"/>
    </location>
</feature>
<protein>
    <recommendedName>
        <fullName evidence="9">Potassium-transporting ATPase potassium-binding subunit</fullName>
    </recommendedName>
    <alternativeName>
        <fullName evidence="9">ATP phosphohydrolase [potassium-transporting] A chain</fullName>
    </alternativeName>
    <alternativeName>
        <fullName evidence="9">Potassium-binding and translocating subunit A</fullName>
    </alternativeName>
    <alternativeName>
        <fullName evidence="9">Potassium-translocating ATPase A chain</fullName>
    </alternativeName>
</protein>
<comment type="subcellular location">
    <subcellularLocation>
        <location evidence="9">Cell membrane</location>
        <topology evidence="9">Multi-pass membrane protein</topology>
    </subcellularLocation>
</comment>
<evidence type="ECO:0000256" key="5">
    <source>
        <dbReference type="ARBA" id="ARBA00022958"/>
    </source>
</evidence>
<dbReference type="OrthoDB" id="9763796at2"/>
<feature type="transmembrane region" description="Helical" evidence="9">
    <location>
        <begin position="293"/>
        <end position="311"/>
    </location>
</feature>
<dbReference type="Proteomes" id="UP000269544">
    <property type="component" value="Chromosome"/>
</dbReference>
<evidence type="ECO:0000256" key="3">
    <source>
        <dbReference type="ARBA" id="ARBA00022538"/>
    </source>
</evidence>
<accession>A0A3S4Y8B3</accession>
<dbReference type="KEGG" id="piv:NCTC13079_01551"/>
<evidence type="ECO:0000313" key="10">
    <source>
        <dbReference type="EMBL" id="VEJ36346.1"/>
    </source>
</evidence>
<keyword evidence="7 9" id="KW-0406">Ion transport</keyword>
<gene>
    <name evidence="9" type="primary">kdpA</name>
    <name evidence="10" type="ORF">NCTC13079_01551</name>
</gene>
<organism evidence="10 11">
    <name type="scientific">Aedoeadaptatus ivorii</name>
    <dbReference type="NCBI Taxonomy" id="54006"/>
    <lineage>
        <taxon>Bacteria</taxon>
        <taxon>Bacillati</taxon>
        <taxon>Bacillota</taxon>
        <taxon>Tissierellia</taxon>
        <taxon>Tissierellales</taxon>
        <taxon>Peptoniphilaceae</taxon>
        <taxon>Aedoeadaptatus</taxon>
    </lineage>
</organism>
<keyword evidence="1 9" id="KW-0813">Transport</keyword>
<keyword evidence="11" id="KW-1185">Reference proteome</keyword>
<feature type="transmembrane region" description="Helical" evidence="9">
    <location>
        <begin position="460"/>
        <end position="482"/>
    </location>
</feature>
<dbReference type="EMBL" id="LR134523">
    <property type="protein sequence ID" value="VEJ36346.1"/>
    <property type="molecule type" value="Genomic_DNA"/>
</dbReference>
<dbReference type="Pfam" id="PF03814">
    <property type="entry name" value="KdpA"/>
    <property type="match status" value="1"/>
</dbReference>
<evidence type="ECO:0000256" key="2">
    <source>
        <dbReference type="ARBA" id="ARBA00022475"/>
    </source>
</evidence>
<dbReference type="GO" id="GO:0005886">
    <property type="term" value="C:plasma membrane"/>
    <property type="evidence" value="ECO:0007669"/>
    <property type="project" value="UniProtKB-SubCell"/>
</dbReference>
<comment type="similarity">
    <text evidence="9">Belongs to the KdpA family.</text>
</comment>
<name>A0A3S4Y8B3_9FIRM</name>
<evidence type="ECO:0000256" key="7">
    <source>
        <dbReference type="ARBA" id="ARBA00023065"/>
    </source>
</evidence>
<dbReference type="HAMAP" id="MF_00275">
    <property type="entry name" value="KdpA"/>
    <property type="match status" value="1"/>
</dbReference>
<sequence length="603" mass="63578">MNSILQYILYTAILIALAVPLGGYIKRVMEGERTFLSPLLSPLERGIYRLTGLSFEEEMTRKQYAASVVAFSAAGFLFLYLLQRLQGVLPGNPRGLGAVPWDLALNTTASFVTNTNWQAYAGEATLSYLSQALGLTVQNFVSAATGIAVLFALIRGFNRVHADTLGNFWTDMTRIMVHILLPVNLVIAVMLLAGGVVQNLNPPVSVPLLEPIAVRENGEIIENAKIDLKTETVTQNRNIVENANIVTKQFVPGGPAAGQIAIKQSGTNGGGFMGTNSAHPLENPNAFTNMTEMLSILWIPVALCFTFGAAVKDKKQGIAIFMAMFLFLVVSIGAIGISEQAATPQLAQNGAVDLTSAQQAGGNMEGKEARFGIASSATWAAFTTAASSGSVNSMHDSYTPIGGMVPMILMQLGEVVFGGVGCGLYGMLGFAILTVFIAGLMVGRTPEFLGKKIEPYEMKWAVLACLATPIAILLAGGIAAGVPAVMNSIQDDGAHGFSELLYAYTSAGGNNGSAFAGFDANTVFVNVSIALSMLFARFLPILSILAIAGSLARKKKIPASAGTLSTSNAMFVFLLIVIVLLIGALSFFPALALGPLAEYFSAM</sequence>
<keyword evidence="4 9" id="KW-0812">Transmembrane</keyword>
<comment type="function">
    <text evidence="9">Part of the high-affinity ATP-driven potassium transport (or Kdp) system, which catalyzes the hydrolysis of ATP coupled with the electrogenic transport of potassium into the cytoplasm. This subunit binds the extracellular potassium ions and delivers the ions to the membrane domain of KdpB through an intramembrane tunnel.</text>
</comment>
<dbReference type="GO" id="GO:0030955">
    <property type="term" value="F:potassium ion binding"/>
    <property type="evidence" value="ECO:0007669"/>
    <property type="project" value="UniProtKB-UniRule"/>
</dbReference>
<dbReference type="PANTHER" id="PTHR30607:SF2">
    <property type="entry name" value="POTASSIUM-TRANSPORTING ATPASE POTASSIUM-BINDING SUBUNIT"/>
    <property type="match status" value="1"/>
</dbReference>
<comment type="subunit">
    <text evidence="9">The system is composed of three essential subunits: KdpA, KdpB and KdpC.</text>
</comment>
<evidence type="ECO:0000313" key="11">
    <source>
        <dbReference type="Proteomes" id="UP000269544"/>
    </source>
</evidence>
<evidence type="ECO:0000256" key="1">
    <source>
        <dbReference type="ARBA" id="ARBA00022448"/>
    </source>
</evidence>
<feature type="transmembrane region" description="Helical" evidence="9">
    <location>
        <begin position="318"/>
        <end position="337"/>
    </location>
</feature>
<dbReference type="AlphaFoldDB" id="A0A3S4Y8B3"/>
<keyword evidence="3 9" id="KW-0633">Potassium transport</keyword>
<keyword evidence="2 9" id="KW-1003">Cell membrane</keyword>
<feature type="transmembrane region" description="Helical" evidence="9">
    <location>
        <begin position="132"/>
        <end position="154"/>
    </location>
</feature>
<evidence type="ECO:0000256" key="9">
    <source>
        <dbReference type="HAMAP-Rule" id="MF_00275"/>
    </source>
</evidence>
<evidence type="ECO:0000256" key="8">
    <source>
        <dbReference type="ARBA" id="ARBA00023136"/>
    </source>
</evidence>
<keyword evidence="8 9" id="KW-0472">Membrane</keyword>
<feature type="transmembrane region" description="Helical" evidence="9">
    <location>
        <begin position="415"/>
        <end position="440"/>
    </location>
</feature>
<feature type="transmembrane region" description="Helical" evidence="9">
    <location>
        <begin position="523"/>
        <end position="548"/>
    </location>
</feature>
<feature type="transmembrane region" description="Helical" evidence="9">
    <location>
        <begin position="6"/>
        <end position="25"/>
    </location>
</feature>
<dbReference type="RefSeq" id="WP_126466237.1">
    <property type="nucleotide sequence ID" value="NZ_LR134523.1"/>
</dbReference>
<proteinExistence type="inferred from homology"/>
<feature type="transmembrane region" description="Helical" evidence="9">
    <location>
        <begin position="64"/>
        <end position="82"/>
    </location>
</feature>
<dbReference type="PIRSF" id="PIRSF001294">
    <property type="entry name" value="K_ATPaseA"/>
    <property type="match status" value="1"/>
</dbReference>
<feature type="transmembrane region" description="Helical" evidence="9">
    <location>
        <begin position="175"/>
        <end position="197"/>
    </location>
</feature>
<dbReference type="NCBIfam" id="TIGR00680">
    <property type="entry name" value="kdpA"/>
    <property type="match status" value="1"/>
</dbReference>
<dbReference type="PANTHER" id="PTHR30607">
    <property type="entry name" value="POTASSIUM-TRANSPORTING ATPASE A CHAIN"/>
    <property type="match status" value="1"/>
</dbReference>
<reference evidence="10 11" key="1">
    <citation type="submission" date="2018-12" db="EMBL/GenBank/DDBJ databases">
        <authorList>
            <consortium name="Pathogen Informatics"/>
        </authorList>
    </citation>
    <scope>NUCLEOTIDE SEQUENCE [LARGE SCALE GENOMIC DNA]</scope>
    <source>
        <strain evidence="10 11">NCTC13079</strain>
    </source>
</reference>
<keyword evidence="6 9" id="KW-1133">Transmembrane helix</keyword>
<evidence type="ECO:0000256" key="6">
    <source>
        <dbReference type="ARBA" id="ARBA00022989"/>
    </source>
</evidence>
<dbReference type="InterPro" id="IPR004623">
    <property type="entry name" value="KdpA"/>
</dbReference>
<dbReference type="GO" id="GO:0008556">
    <property type="term" value="F:P-type potassium transmembrane transporter activity"/>
    <property type="evidence" value="ECO:0007669"/>
    <property type="project" value="InterPro"/>
</dbReference>